<dbReference type="Proteomes" id="UP000302139">
    <property type="component" value="Unassembled WGS sequence"/>
</dbReference>
<accession>A0A4D4M8N3</accession>
<proteinExistence type="predicted"/>
<reference evidence="1 4" key="2">
    <citation type="submission" date="2019-04" db="EMBL/GenBank/DDBJ databases">
        <title>Draft genome sequences of Streptomyces avermitilis NBRC 14893.</title>
        <authorList>
            <person name="Komaki H."/>
            <person name="Tamura T."/>
            <person name="Hosoyama A."/>
        </authorList>
    </citation>
    <scope>NUCLEOTIDE SEQUENCE [LARGE SCALE GENOMIC DNA]</scope>
    <source>
        <strain evidence="1 4">NBRC 14893</strain>
    </source>
</reference>
<name>A0A4D4M8N3_STRAX</name>
<evidence type="ECO:0000313" key="1">
    <source>
        <dbReference type="EMBL" id="GDY68321.1"/>
    </source>
</evidence>
<evidence type="ECO:0000313" key="3">
    <source>
        <dbReference type="Proteomes" id="UP000299211"/>
    </source>
</evidence>
<evidence type="ECO:0000313" key="4">
    <source>
        <dbReference type="Proteomes" id="UP000302139"/>
    </source>
</evidence>
<protein>
    <submittedName>
        <fullName evidence="1">Uncharacterized protein</fullName>
    </submittedName>
</protein>
<dbReference type="EMBL" id="BJHX01000001">
    <property type="protein sequence ID" value="GDY68321.1"/>
    <property type="molecule type" value="Genomic_DNA"/>
</dbReference>
<dbReference type="Proteomes" id="UP000299211">
    <property type="component" value="Unassembled WGS sequence"/>
</dbReference>
<dbReference type="EMBL" id="BJHY01000001">
    <property type="protein sequence ID" value="GDY71316.1"/>
    <property type="molecule type" value="Genomic_DNA"/>
</dbReference>
<gene>
    <name evidence="1" type="ORF">SAV14893_077140</name>
    <name evidence="2" type="ORF">SAV31267_008010</name>
</gene>
<evidence type="ECO:0000313" key="2">
    <source>
        <dbReference type="EMBL" id="GDY71316.1"/>
    </source>
</evidence>
<dbReference type="AlphaFoldDB" id="A0A4D4M8N3"/>
<organism evidence="1 4">
    <name type="scientific">Streptomyces avermitilis</name>
    <dbReference type="NCBI Taxonomy" id="33903"/>
    <lineage>
        <taxon>Bacteria</taxon>
        <taxon>Bacillati</taxon>
        <taxon>Actinomycetota</taxon>
        <taxon>Actinomycetes</taxon>
        <taxon>Kitasatosporales</taxon>
        <taxon>Streptomycetaceae</taxon>
        <taxon>Streptomyces</taxon>
    </lineage>
</organism>
<sequence>MKKVALRPYALLPQQYDDRRVLASTVDAWGRALWLICPDAVFPPNPYGKARPQPGSLPFDALVVVNEAGEVQERVLRGVALTPYRLDALPNGRLVLQGSGSAGDRNAQIFGRDGRPRRNFAMGAAVEFMMADRRNNLWSAYYDEGVYVDPISAAGLTRWDSGGNHLWGYWPPQGVAHIDTVYALNVADSAAWAVYWPAFPLVEAQANGRLRVRKNPVGSPLGLAVQGDRILFLGGGPRDSGRRDRLHYCNMTPGEAIVVEEAVLTMPNGSPLQGYARPVGRGRCLYLRGRSVKQWYVLSL</sequence>
<reference evidence="2 3" key="1">
    <citation type="submission" date="2019-04" db="EMBL/GenBank/DDBJ databases">
        <title>Draft genome sequences of Streptomyces avermitilis ATCC 31267.</title>
        <authorList>
            <person name="Komaki H."/>
            <person name="Tamura T."/>
            <person name="Hosoyama A."/>
        </authorList>
    </citation>
    <scope>NUCLEOTIDE SEQUENCE [LARGE SCALE GENOMIC DNA]</scope>
    <source>
        <strain evidence="2 3">ATCC 31267</strain>
    </source>
</reference>
<comment type="caution">
    <text evidence="1">The sequence shown here is derived from an EMBL/GenBank/DDBJ whole genome shotgun (WGS) entry which is preliminary data.</text>
</comment>